<dbReference type="Gene3D" id="2.60.40.10">
    <property type="entry name" value="Immunoglobulins"/>
    <property type="match status" value="1"/>
</dbReference>
<keyword evidence="3 8" id="KW-0812">Transmembrane</keyword>
<keyword evidence="6" id="KW-0175">Coiled coil</keyword>
<sequence length="329" mass="35505">MALVYEPGDALSFHGPFKTLTNATLLLTNKNNGPAAFKVKTTAPKKYCVRPNAGRIESGDSIKIQISLQPIKEEMAGDTKCRDKFLIQSIQISPEMDSMPMSELWAMVEREAKSAINEKRLRVRYVLPKPAKEPASTDVSHTTDEKSPAATAALGSAAPAQQQQQQRISPTSRTLPGPSPLANSVDSYNESPADGSPAEPTVKDEPRKPSAQAADEPRPQTASNRLFPDSSTAPSPTDTTSFADDYHPSSSVLPTDSQSLKDELDNANAVVQDLRRQLSEYKAQLEKIGTSKAGRSMSAQSTSDTIDGLSMQSVAIVALVAFLVGYFFF</sequence>
<organism evidence="10 11">
    <name type="scientific">Coemansia guatemalensis</name>
    <dbReference type="NCBI Taxonomy" id="2761395"/>
    <lineage>
        <taxon>Eukaryota</taxon>
        <taxon>Fungi</taxon>
        <taxon>Fungi incertae sedis</taxon>
        <taxon>Zoopagomycota</taxon>
        <taxon>Kickxellomycotina</taxon>
        <taxon>Kickxellomycetes</taxon>
        <taxon>Kickxellales</taxon>
        <taxon>Kickxellaceae</taxon>
        <taxon>Coemansia</taxon>
    </lineage>
</organism>
<gene>
    <name evidence="10" type="primary">SCS2</name>
    <name evidence="10" type="ORF">H4R20_000113</name>
</gene>
<evidence type="ECO:0000256" key="3">
    <source>
        <dbReference type="ARBA" id="ARBA00022692"/>
    </source>
</evidence>
<dbReference type="GO" id="GO:0033149">
    <property type="term" value="F:FFAT motif binding"/>
    <property type="evidence" value="ECO:0007669"/>
    <property type="project" value="TreeGrafter"/>
</dbReference>
<name>A0A9W8HZG9_9FUNG</name>
<feature type="compositionally biased region" description="Polar residues" evidence="7">
    <location>
        <begin position="248"/>
        <end position="257"/>
    </location>
</feature>
<dbReference type="PIRSF" id="PIRSF019693">
    <property type="entry name" value="VAMP-associated"/>
    <property type="match status" value="1"/>
</dbReference>
<evidence type="ECO:0000256" key="1">
    <source>
        <dbReference type="ARBA" id="ARBA00004211"/>
    </source>
</evidence>
<dbReference type="AlphaFoldDB" id="A0A9W8HZG9"/>
<evidence type="ECO:0000256" key="5">
    <source>
        <dbReference type="ARBA" id="ARBA00023136"/>
    </source>
</evidence>
<feature type="compositionally biased region" description="Low complexity" evidence="7">
    <location>
        <begin position="149"/>
        <end position="166"/>
    </location>
</feature>
<evidence type="ECO:0000256" key="7">
    <source>
        <dbReference type="SAM" id="MobiDB-lite"/>
    </source>
</evidence>
<evidence type="ECO:0000259" key="9">
    <source>
        <dbReference type="PROSITE" id="PS50202"/>
    </source>
</evidence>
<feature type="domain" description="MSP" evidence="9">
    <location>
        <begin position="2"/>
        <end position="126"/>
    </location>
</feature>
<dbReference type="PROSITE" id="PS50202">
    <property type="entry name" value="MSP"/>
    <property type="match status" value="1"/>
</dbReference>
<keyword evidence="11" id="KW-1185">Reference proteome</keyword>
<dbReference type="InterPro" id="IPR013783">
    <property type="entry name" value="Ig-like_fold"/>
</dbReference>
<accession>A0A9W8HZG9</accession>
<keyword evidence="5 8" id="KW-0472">Membrane</keyword>
<dbReference type="GO" id="GO:0061817">
    <property type="term" value="P:endoplasmic reticulum-plasma membrane tethering"/>
    <property type="evidence" value="ECO:0007669"/>
    <property type="project" value="TreeGrafter"/>
</dbReference>
<dbReference type="InterPro" id="IPR008962">
    <property type="entry name" value="PapD-like_sf"/>
</dbReference>
<dbReference type="GO" id="GO:0005886">
    <property type="term" value="C:plasma membrane"/>
    <property type="evidence" value="ECO:0007669"/>
    <property type="project" value="TreeGrafter"/>
</dbReference>
<feature type="transmembrane region" description="Helical" evidence="8">
    <location>
        <begin position="309"/>
        <end position="328"/>
    </location>
</feature>
<dbReference type="SUPFAM" id="SSF49354">
    <property type="entry name" value="PapD-like"/>
    <property type="match status" value="1"/>
</dbReference>
<evidence type="ECO:0000313" key="11">
    <source>
        <dbReference type="Proteomes" id="UP001140094"/>
    </source>
</evidence>
<comment type="subcellular location">
    <subcellularLocation>
        <location evidence="1">Membrane</location>
        <topology evidence="1">Single-pass type IV membrane protein</topology>
    </subcellularLocation>
</comment>
<feature type="compositionally biased region" description="Low complexity" evidence="7">
    <location>
        <begin position="227"/>
        <end position="243"/>
    </location>
</feature>
<reference evidence="10" key="1">
    <citation type="submission" date="2022-07" db="EMBL/GenBank/DDBJ databases">
        <title>Phylogenomic reconstructions and comparative analyses of Kickxellomycotina fungi.</title>
        <authorList>
            <person name="Reynolds N.K."/>
            <person name="Stajich J.E."/>
            <person name="Barry K."/>
            <person name="Grigoriev I.V."/>
            <person name="Crous P."/>
            <person name="Smith M.E."/>
        </authorList>
    </citation>
    <scope>NUCLEOTIDE SEQUENCE</scope>
    <source>
        <strain evidence="10">NRRL 1565</strain>
    </source>
</reference>
<evidence type="ECO:0000256" key="4">
    <source>
        <dbReference type="ARBA" id="ARBA00022989"/>
    </source>
</evidence>
<feature type="compositionally biased region" description="Polar residues" evidence="7">
    <location>
        <begin position="181"/>
        <end position="190"/>
    </location>
</feature>
<dbReference type="GO" id="GO:0090158">
    <property type="term" value="P:endoplasmic reticulum membrane organization"/>
    <property type="evidence" value="ECO:0007669"/>
    <property type="project" value="TreeGrafter"/>
</dbReference>
<dbReference type="PANTHER" id="PTHR10809">
    <property type="entry name" value="VESICLE-ASSOCIATED MEMBRANE PROTEIN-ASSOCIATED PROTEIN"/>
    <property type="match status" value="1"/>
</dbReference>
<protein>
    <submittedName>
        <fullName evidence="10">Phosphatidylinositol-binding protein scs2</fullName>
    </submittedName>
</protein>
<feature type="coiled-coil region" evidence="6">
    <location>
        <begin position="257"/>
        <end position="291"/>
    </location>
</feature>
<proteinExistence type="inferred from homology"/>
<evidence type="ECO:0000313" key="10">
    <source>
        <dbReference type="EMBL" id="KAJ2809388.1"/>
    </source>
</evidence>
<dbReference type="Proteomes" id="UP001140094">
    <property type="component" value="Unassembled WGS sequence"/>
</dbReference>
<dbReference type="OrthoDB" id="264603at2759"/>
<comment type="caution">
    <text evidence="10">The sequence shown here is derived from an EMBL/GenBank/DDBJ whole genome shotgun (WGS) entry which is preliminary data.</text>
</comment>
<comment type="similarity">
    <text evidence="2">Belongs to the VAMP-associated protein (VAP) (TC 9.B.17) family.</text>
</comment>
<keyword evidence="4 8" id="KW-1133">Transmembrane helix</keyword>
<feature type="region of interest" description="Disordered" evidence="7">
    <location>
        <begin position="131"/>
        <end position="257"/>
    </location>
</feature>
<evidence type="ECO:0000256" key="2">
    <source>
        <dbReference type="ARBA" id="ARBA00008932"/>
    </source>
</evidence>
<dbReference type="InterPro" id="IPR000535">
    <property type="entry name" value="MSP_dom"/>
</dbReference>
<dbReference type="Pfam" id="PF00635">
    <property type="entry name" value="Motile_Sperm"/>
    <property type="match status" value="1"/>
</dbReference>
<evidence type="ECO:0000256" key="8">
    <source>
        <dbReference type="SAM" id="Phobius"/>
    </source>
</evidence>
<dbReference type="EMBL" id="JANBUO010000003">
    <property type="protein sequence ID" value="KAJ2809388.1"/>
    <property type="molecule type" value="Genomic_DNA"/>
</dbReference>
<dbReference type="InterPro" id="IPR016763">
    <property type="entry name" value="VAP"/>
</dbReference>
<evidence type="ECO:0000256" key="6">
    <source>
        <dbReference type="SAM" id="Coils"/>
    </source>
</evidence>
<dbReference type="GO" id="GO:0005789">
    <property type="term" value="C:endoplasmic reticulum membrane"/>
    <property type="evidence" value="ECO:0007669"/>
    <property type="project" value="InterPro"/>
</dbReference>
<dbReference type="PANTHER" id="PTHR10809:SF6">
    <property type="entry name" value="AT11025P-RELATED"/>
    <property type="match status" value="1"/>
</dbReference>